<organism evidence="1 2">
    <name type="scientific">Geotalea uraniireducens (strain Rf4)</name>
    <name type="common">Geobacter uraniireducens</name>
    <dbReference type="NCBI Taxonomy" id="351605"/>
    <lineage>
        <taxon>Bacteria</taxon>
        <taxon>Pseudomonadati</taxon>
        <taxon>Thermodesulfobacteriota</taxon>
        <taxon>Desulfuromonadia</taxon>
        <taxon>Geobacterales</taxon>
        <taxon>Geobacteraceae</taxon>
        <taxon>Geotalea</taxon>
    </lineage>
</organism>
<proteinExistence type="predicted"/>
<name>A5G4H1_GEOUR</name>
<accession>A5G4H1</accession>
<dbReference type="AlphaFoldDB" id="A5G4H1"/>
<dbReference type="RefSeq" id="WP_011939375.1">
    <property type="nucleotide sequence ID" value="NC_009483.1"/>
</dbReference>
<evidence type="ECO:0000313" key="1">
    <source>
        <dbReference type="EMBL" id="ABQ26689.1"/>
    </source>
</evidence>
<protein>
    <submittedName>
        <fullName evidence="1">Uncharacterized protein</fullName>
    </submittedName>
</protein>
<sequence>MECDSQKHKEHMCALKEKGDLELIGCLSTNPTVECGNCRAKADKPENVCNPVELPK</sequence>
<evidence type="ECO:0000313" key="2">
    <source>
        <dbReference type="Proteomes" id="UP000006695"/>
    </source>
</evidence>
<dbReference type="EMBL" id="CP000698">
    <property type="protein sequence ID" value="ABQ26689.1"/>
    <property type="molecule type" value="Genomic_DNA"/>
</dbReference>
<dbReference type="KEGG" id="gur:Gura_2511"/>
<keyword evidence="2" id="KW-1185">Reference proteome</keyword>
<dbReference type="HOGENOM" id="CLU_207127_0_0_7"/>
<dbReference type="Proteomes" id="UP000006695">
    <property type="component" value="Chromosome"/>
</dbReference>
<gene>
    <name evidence="1" type="ordered locus">Gura_2511</name>
</gene>
<reference evidence="1 2" key="1">
    <citation type="submission" date="2007-05" db="EMBL/GenBank/DDBJ databases">
        <title>Complete sequence of Geobacter uraniireducens Rf4.</title>
        <authorList>
            <consortium name="US DOE Joint Genome Institute"/>
            <person name="Copeland A."/>
            <person name="Lucas S."/>
            <person name="Lapidus A."/>
            <person name="Barry K."/>
            <person name="Detter J.C."/>
            <person name="Glavina del Rio T."/>
            <person name="Hammon N."/>
            <person name="Israni S."/>
            <person name="Dalin E."/>
            <person name="Tice H."/>
            <person name="Pitluck S."/>
            <person name="Chertkov O."/>
            <person name="Brettin T."/>
            <person name="Bruce D."/>
            <person name="Han C."/>
            <person name="Schmutz J."/>
            <person name="Larimer F."/>
            <person name="Land M."/>
            <person name="Hauser L."/>
            <person name="Kyrpides N."/>
            <person name="Mikhailova N."/>
            <person name="Shelobolina E."/>
            <person name="Aklujkar M."/>
            <person name="Lovley D."/>
            <person name="Richardson P."/>
        </authorList>
    </citation>
    <scope>NUCLEOTIDE SEQUENCE [LARGE SCALE GENOMIC DNA]</scope>
    <source>
        <strain evidence="1 2">Rf4</strain>
    </source>
</reference>